<accession>A0A0N1FA33</accession>
<dbReference type="EMBL" id="LGSZ01000068">
    <property type="protein sequence ID" value="KPH76430.1"/>
    <property type="molecule type" value="Genomic_DNA"/>
</dbReference>
<proteinExistence type="inferred from homology"/>
<dbReference type="PANTHER" id="PTHR43434:SF19">
    <property type="entry name" value="PHOSPHONOACETALDEHYDE HYDROLASE"/>
    <property type="match status" value="1"/>
</dbReference>
<dbReference type="SUPFAM" id="SSF56784">
    <property type="entry name" value="HAD-like"/>
    <property type="match status" value="1"/>
</dbReference>
<dbReference type="EC" id="3.11.1.1" evidence="8 9"/>
<feature type="binding site" evidence="9">
    <location>
        <position position="14"/>
    </location>
    <ligand>
        <name>Mg(2+)</name>
        <dbReference type="ChEBI" id="CHEBI:18420"/>
    </ligand>
</feature>
<comment type="cofactor">
    <cofactor evidence="9">
        <name>Mg(2+)</name>
        <dbReference type="ChEBI" id="CHEBI:18420"/>
    </cofactor>
    <text evidence="9">Binds 1 Mg(2+) ion per subunit.</text>
</comment>
<comment type="function">
    <text evidence="7 9">Involved in phosphonate degradation.</text>
</comment>
<dbReference type="InterPro" id="IPR023198">
    <property type="entry name" value="PGP-like_dom2"/>
</dbReference>
<keyword evidence="5 9" id="KW-0704">Schiff base</keyword>
<protein>
    <recommendedName>
        <fullName evidence="8 9">Phosphonoacetaldehyde hydrolase</fullName>
        <shortName evidence="9">Phosphonatase</shortName>
        <ecNumber evidence="8 9">3.11.1.1</ecNumber>
    </recommendedName>
    <alternativeName>
        <fullName evidence="9">Phosphonoacetaldehyde phosphonohydrolase</fullName>
    </alternativeName>
</protein>
<dbReference type="GO" id="GO:0000287">
    <property type="term" value="F:magnesium ion binding"/>
    <property type="evidence" value="ECO:0007669"/>
    <property type="project" value="UniProtKB-UniRule"/>
</dbReference>
<evidence type="ECO:0000256" key="5">
    <source>
        <dbReference type="ARBA" id="ARBA00023270"/>
    </source>
</evidence>
<dbReference type="Gene3D" id="3.40.50.1000">
    <property type="entry name" value="HAD superfamily/HAD-like"/>
    <property type="match status" value="1"/>
</dbReference>
<evidence type="ECO:0000256" key="3">
    <source>
        <dbReference type="ARBA" id="ARBA00022801"/>
    </source>
</evidence>
<dbReference type="Proteomes" id="UP000037822">
    <property type="component" value="Unassembled WGS sequence"/>
</dbReference>
<comment type="similarity">
    <text evidence="9">Belongs to the HAD-like hydrolase superfamily. PhnX family.</text>
</comment>
<dbReference type="GO" id="GO:0005829">
    <property type="term" value="C:cytosol"/>
    <property type="evidence" value="ECO:0007669"/>
    <property type="project" value="TreeGrafter"/>
</dbReference>
<dbReference type="AlphaFoldDB" id="A0A0N1FA33"/>
<keyword evidence="4 9" id="KW-0460">Magnesium</keyword>
<dbReference type="Gene3D" id="1.10.150.240">
    <property type="entry name" value="Putative phosphatase, domain 2"/>
    <property type="match status" value="1"/>
</dbReference>
<evidence type="ECO:0000256" key="4">
    <source>
        <dbReference type="ARBA" id="ARBA00022842"/>
    </source>
</evidence>
<dbReference type="FunFam" id="1.10.150.240:FF:000006">
    <property type="entry name" value="Phosphonoacetaldehyde hydrolase"/>
    <property type="match status" value="1"/>
</dbReference>
<evidence type="ECO:0000256" key="8">
    <source>
        <dbReference type="ARBA" id="ARBA00066472"/>
    </source>
</evidence>
<comment type="subunit">
    <text evidence="1 9">Homodimer.</text>
</comment>
<keyword evidence="2 9" id="KW-0479">Metal-binding</keyword>
<dbReference type="GO" id="GO:0006281">
    <property type="term" value="P:DNA repair"/>
    <property type="evidence" value="ECO:0007669"/>
    <property type="project" value="TreeGrafter"/>
</dbReference>
<feature type="binding site" evidence="9">
    <location>
        <position position="12"/>
    </location>
    <ligand>
        <name>Mg(2+)</name>
        <dbReference type="ChEBI" id="CHEBI:18420"/>
    </ligand>
</feature>
<keyword evidence="3 9" id="KW-0378">Hydrolase</keyword>
<dbReference type="GO" id="GO:0019700">
    <property type="term" value="P:organic phosphonate catabolic process"/>
    <property type="evidence" value="ECO:0007669"/>
    <property type="project" value="InterPro"/>
</dbReference>
<evidence type="ECO:0000313" key="11">
    <source>
        <dbReference type="Proteomes" id="UP000037822"/>
    </source>
</evidence>
<dbReference type="GO" id="GO:0050194">
    <property type="term" value="F:phosphonoacetaldehyde hydrolase activity"/>
    <property type="evidence" value="ECO:0007669"/>
    <property type="project" value="UniProtKB-UniRule"/>
</dbReference>
<dbReference type="InterPro" id="IPR036412">
    <property type="entry name" value="HAD-like_sf"/>
</dbReference>
<dbReference type="NCBIfam" id="TIGR01422">
    <property type="entry name" value="phosphonatase"/>
    <property type="match status" value="1"/>
</dbReference>
<comment type="catalytic activity">
    <reaction evidence="6 9">
        <text>phosphonoacetaldehyde + H2O = acetaldehyde + phosphate + H(+)</text>
        <dbReference type="Rhea" id="RHEA:18905"/>
        <dbReference type="ChEBI" id="CHEBI:15343"/>
        <dbReference type="ChEBI" id="CHEBI:15377"/>
        <dbReference type="ChEBI" id="CHEBI:15378"/>
        <dbReference type="ChEBI" id="CHEBI:43474"/>
        <dbReference type="ChEBI" id="CHEBI:58383"/>
        <dbReference type="EC" id="3.11.1.1"/>
    </reaction>
</comment>
<gene>
    <name evidence="9" type="primary">phnX</name>
    <name evidence="10" type="ORF">AE618_23275</name>
</gene>
<dbReference type="InterPro" id="IPR006323">
    <property type="entry name" value="Phosphonoacetald_hydro"/>
</dbReference>
<dbReference type="PATRIC" id="fig|1526658.3.peg.4155"/>
<dbReference type="GO" id="GO:0008967">
    <property type="term" value="F:phosphoglycolate phosphatase activity"/>
    <property type="evidence" value="ECO:0007669"/>
    <property type="project" value="TreeGrafter"/>
</dbReference>
<feature type="binding site" evidence="9">
    <location>
        <position position="186"/>
    </location>
    <ligand>
        <name>Mg(2+)</name>
        <dbReference type="ChEBI" id="CHEBI:18420"/>
    </ligand>
</feature>
<evidence type="ECO:0000256" key="9">
    <source>
        <dbReference type="HAMAP-Rule" id="MF_01375"/>
    </source>
</evidence>
<evidence type="ECO:0000256" key="6">
    <source>
        <dbReference type="ARBA" id="ARBA00052005"/>
    </source>
</evidence>
<comment type="caution">
    <text evidence="10">The sequence shown here is derived from an EMBL/GenBank/DDBJ whole genome shotgun (WGS) entry which is preliminary data.</text>
</comment>
<dbReference type="InterPro" id="IPR050155">
    <property type="entry name" value="HAD-like_hydrolase_sf"/>
</dbReference>
<keyword evidence="11" id="KW-1185">Reference proteome</keyword>
<evidence type="ECO:0000256" key="2">
    <source>
        <dbReference type="ARBA" id="ARBA00022723"/>
    </source>
</evidence>
<dbReference type="SFLD" id="SFLDS00003">
    <property type="entry name" value="Haloacid_Dehalogenase"/>
    <property type="match status" value="1"/>
</dbReference>
<dbReference type="Pfam" id="PF00702">
    <property type="entry name" value="Hydrolase"/>
    <property type="match status" value="1"/>
</dbReference>
<dbReference type="RefSeq" id="WP_054211449.1">
    <property type="nucleotide sequence ID" value="NZ_LGSZ01000068.1"/>
</dbReference>
<dbReference type="SFLD" id="SFLDG01129">
    <property type="entry name" value="C1.5:_HAD__Beta-PGM__Phosphata"/>
    <property type="match status" value="1"/>
</dbReference>
<sequence>MTLKQIRAVVFDWAGTVVDHGSLAPMGAFVEAFGEFGVTVTIDEARIPMGMAKRPHVAALFAMPRIAAEWQRVRGRPPTDADIDAVYDVFVPKNLAVAAAFSDLIPGAAETAARLRADGVRIGSTTGYTREIMAQVTPRAQEQGFVADAMACTGDAPDGRPTPFLMWRVLTELEVYPAWRAVKVDDTEVGIGEGVNGGAWTIGVAVTGNVFGLSLPDTLALSPEDFAARRQIAAGKLEAAGAHYVIDGVADLAPVLAEIDQRIARGERP</sequence>
<organism evidence="10 11">
    <name type="scientific">Bosea vaviloviae</name>
    <dbReference type="NCBI Taxonomy" id="1526658"/>
    <lineage>
        <taxon>Bacteria</taxon>
        <taxon>Pseudomonadati</taxon>
        <taxon>Pseudomonadota</taxon>
        <taxon>Alphaproteobacteria</taxon>
        <taxon>Hyphomicrobiales</taxon>
        <taxon>Boseaceae</taxon>
        <taxon>Bosea</taxon>
    </lineage>
</organism>
<feature type="active site" description="Nucleophile" evidence="9">
    <location>
        <position position="12"/>
    </location>
</feature>
<feature type="active site" description="Schiff-base intermediate with substrate" evidence="9">
    <location>
        <position position="53"/>
    </location>
</feature>
<dbReference type="HAMAP" id="MF_01375">
    <property type="entry name" value="PhnX"/>
    <property type="match status" value="1"/>
</dbReference>
<dbReference type="InterPro" id="IPR023214">
    <property type="entry name" value="HAD_sf"/>
</dbReference>
<evidence type="ECO:0000313" key="10">
    <source>
        <dbReference type="EMBL" id="KPH76430.1"/>
    </source>
</evidence>
<name>A0A0N1FA33_9HYPH</name>
<reference evidence="10 11" key="1">
    <citation type="submission" date="2015-07" db="EMBL/GenBank/DDBJ databases">
        <title>Whole genome sequencing of Bosea vaviloviae isolated from cave pool.</title>
        <authorList>
            <person name="Tan N.E.H."/>
            <person name="Lee Y.P."/>
            <person name="Gan H.M."/>
            <person name="Barton H."/>
            <person name="Savka M.A."/>
        </authorList>
    </citation>
    <scope>NUCLEOTIDE SEQUENCE [LARGE SCALE GENOMIC DNA]</scope>
    <source>
        <strain evidence="10 11">SD260</strain>
    </source>
</reference>
<evidence type="ECO:0000256" key="7">
    <source>
        <dbReference type="ARBA" id="ARBA00056573"/>
    </source>
</evidence>
<evidence type="ECO:0000256" key="1">
    <source>
        <dbReference type="ARBA" id="ARBA00011738"/>
    </source>
</evidence>
<dbReference type="PANTHER" id="PTHR43434">
    <property type="entry name" value="PHOSPHOGLYCOLATE PHOSPHATASE"/>
    <property type="match status" value="1"/>
</dbReference>